<dbReference type="SUPFAM" id="SSF52540">
    <property type="entry name" value="P-loop containing nucleoside triphosphate hydrolases"/>
    <property type="match status" value="1"/>
</dbReference>
<sequence length="131" mass="14034">MKNLITIAFLMDQDSRIGGPLSAKGAALMAQIHAAESQDHKSRPVYNWTDQLLKAVAASPVLLVVGETASRHTTKLPDYLHEAGYTKDARKIGCTQPRRVAAMSVAARVANEMGISVGDAVALKIAIQQKP</sequence>
<comment type="catalytic activity">
    <reaction evidence="1">
        <text>ATP + H2O = ADP + phosphate + H(+)</text>
        <dbReference type="Rhea" id="RHEA:13065"/>
        <dbReference type="ChEBI" id="CHEBI:15377"/>
        <dbReference type="ChEBI" id="CHEBI:15378"/>
        <dbReference type="ChEBI" id="CHEBI:30616"/>
        <dbReference type="ChEBI" id="CHEBI:43474"/>
        <dbReference type="ChEBI" id="CHEBI:456216"/>
        <dbReference type="EC" id="3.6.4.13"/>
    </reaction>
</comment>
<proteinExistence type="predicted"/>
<dbReference type="GO" id="GO:0003724">
    <property type="term" value="F:RNA helicase activity"/>
    <property type="evidence" value="ECO:0007669"/>
    <property type="project" value="UniProtKB-EC"/>
</dbReference>
<dbReference type="AlphaFoldDB" id="A0A9Q3IUZ1"/>
<evidence type="ECO:0000256" key="1">
    <source>
        <dbReference type="ARBA" id="ARBA00047984"/>
    </source>
</evidence>
<gene>
    <name evidence="2" type="ORF">O181_090388</name>
</gene>
<name>A0A9Q3IUZ1_9BASI</name>
<dbReference type="GO" id="GO:0071013">
    <property type="term" value="C:catalytic step 2 spliceosome"/>
    <property type="evidence" value="ECO:0007669"/>
    <property type="project" value="TreeGrafter"/>
</dbReference>
<comment type="caution">
    <text evidence="2">The sequence shown here is derived from an EMBL/GenBank/DDBJ whole genome shotgun (WGS) entry which is preliminary data.</text>
</comment>
<protein>
    <submittedName>
        <fullName evidence="2">Uncharacterized protein</fullName>
    </submittedName>
</protein>
<dbReference type="PANTHER" id="PTHR18934">
    <property type="entry name" value="ATP-DEPENDENT RNA HELICASE"/>
    <property type="match status" value="1"/>
</dbReference>
<dbReference type="OrthoDB" id="10253254at2759"/>
<dbReference type="EMBL" id="AVOT02056313">
    <property type="protein sequence ID" value="MBW0550673.1"/>
    <property type="molecule type" value="Genomic_DNA"/>
</dbReference>
<evidence type="ECO:0000313" key="3">
    <source>
        <dbReference type="Proteomes" id="UP000765509"/>
    </source>
</evidence>
<dbReference type="Gene3D" id="3.40.50.300">
    <property type="entry name" value="P-loop containing nucleotide triphosphate hydrolases"/>
    <property type="match status" value="1"/>
</dbReference>
<dbReference type="InterPro" id="IPR027417">
    <property type="entry name" value="P-loop_NTPase"/>
</dbReference>
<keyword evidence="3" id="KW-1185">Reference proteome</keyword>
<dbReference type="PANTHER" id="PTHR18934:SF83">
    <property type="entry name" value="PRE-MRNA-SPLICING FACTOR ATP-DEPENDENT RNA HELICASE DHX16"/>
    <property type="match status" value="1"/>
</dbReference>
<reference evidence="2" key="1">
    <citation type="submission" date="2021-03" db="EMBL/GenBank/DDBJ databases">
        <title>Draft genome sequence of rust myrtle Austropuccinia psidii MF-1, a brazilian biotype.</title>
        <authorList>
            <person name="Quecine M.C."/>
            <person name="Pachon D.M.R."/>
            <person name="Bonatelli M.L."/>
            <person name="Correr F.H."/>
            <person name="Franceschini L.M."/>
            <person name="Leite T.F."/>
            <person name="Margarido G.R.A."/>
            <person name="Almeida C.A."/>
            <person name="Ferrarezi J.A."/>
            <person name="Labate C.A."/>
        </authorList>
    </citation>
    <scope>NUCLEOTIDE SEQUENCE</scope>
    <source>
        <strain evidence="2">MF-1</strain>
    </source>
</reference>
<dbReference type="GO" id="GO:0003723">
    <property type="term" value="F:RNA binding"/>
    <property type="evidence" value="ECO:0007669"/>
    <property type="project" value="TreeGrafter"/>
</dbReference>
<accession>A0A9Q3IUZ1</accession>
<organism evidence="2 3">
    <name type="scientific">Austropuccinia psidii MF-1</name>
    <dbReference type="NCBI Taxonomy" id="1389203"/>
    <lineage>
        <taxon>Eukaryota</taxon>
        <taxon>Fungi</taxon>
        <taxon>Dikarya</taxon>
        <taxon>Basidiomycota</taxon>
        <taxon>Pucciniomycotina</taxon>
        <taxon>Pucciniomycetes</taxon>
        <taxon>Pucciniales</taxon>
        <taxon>Sphaerophragmiaceae</taxon>
        <taxon>Austropuccinia</taxon>
    </lineage>
</organism>
<dbReference type="Proteomes" id="UP000765509">
    <property type="component" value="Unassembled WGS sequence"/>
</dbReference>
<evidence type="ECO:0000313" key="2">
    <source>
        <dbReference type="EMBL" id="MBW0550673.1"/>
    </source>
</evidence>